<dbReference type="InterPro" id="IPR001638">
    <property type="entry name" value="Solute-binding_3/MltF_N"/>
</dbReference>
<dbReference type="PROSITE" id="PS50113">
    <property type="entry name" value="PAC"/>
    <property type="match status" value="1"/>
</dbReference>
<accession>A0A0M7ANG0</accession>
<dbReference type="Gene3D" id="3.30.70.270">
    <property type="match status" value="1"/>
</dbReference>
<dbReference type="InterPro" id="IPR035965">
    <property type="entry name" value="PAS-like_dom_sf"/>
</dbReference>
<dbReference type="InterPro" id="IPR000700">
    <property type="entry name" value="PAS-assoc_C"/>
</dbReference>
<name>A0A0M7ANG0_9HYPH</name>
<dbReference type="Pfam" id="PF08447">
    <property type="entry name" value="PAS_3"/>
    <property type="match status" value="1"/>
</dbReference>
<keyword evidence="8" id="KW-1185">Reference proteome</keyword>
<dbReference type="InterPro" id="IPR000014">
    <property type="entry name" value="PAS"/>
</dbReference>
<dbReference type="RefSeq" id="WP_055673569.1">
    <property type="nucleotide sequence ID" value="NZ_CXWD01000023.1"/>
</dbReference>
<evidence type="ECO:0000259" key="5">
    <source>
        <dbReference type="PROSITE" id="PS50883"/>
    </source>
</evidence>
<evidence type="ECO:0000313" key="7">
    <source>
        <dbReference type="EMBL" id="CTQ75750.1"/>
    </source>
</evidence>
<feature type="domain" description="PAS" evidence="3">
    <location>
        <begin position="333"/>
        <end position="403"/>
    </location>
</feature>
<dbReference type="SMART" id="SM00062">
    <property type="entry name" value="PBPb"/>
    <property type="match status" value="1"/>
</dbReference>
<feature type="domain" description="PAS" evidence="3">
    <location>
        <begin position="448"/>
        <end position="497"/>
    </location>
</feature>
<evidence type="ECO:0000259" key="4">
    <source>
        <dbReference type="PROSITE" id="PS50113"/>
    </source>
</evidence>
<dbReference type="Gene3D" id="3.30.450.20">
    <property type="entry name" value="PAS domain"/>
    <property type="match status" value="2"/>
</dbReference>
<evidence type="ECO:0000259" key="3">
    <source>
        <dbReference type="PROSITE" id="PS50112"/>
    </source>
</evidence>
<dbReference type="InterPro" id="IPR001610">
    <property type="entry name" value="PAC"/>
</dbReference>
<evidence type="ECO:0000256" key="1">
    <source>
        <dbReference type="SAM" id="Phobius"/>
    </source>
</evidence>
<sequence>MRVLFLLLSFAGALVFSTVTDAAPPGKGHLGAQTASTEIVAAVPANWPPQYSLDEDGNPTGFAIDVLDRLAEELNLTVRYKVAQNFVEAIQLLEAGEADLIPNSGIVSERKSNNLFSPPVETFRIVAFIREGDVVPTLISALHRKKVGVVERNAGLFMLRDRQDVELEIYPTAERALLGLMSGAVDAVVYPDTVFEALARSLGVEDTIRIVGSPLKEIPRGLRFRKDRSDLHALFSAAVTSFVNSPDYREIYKRWYGTPEPFWSTKRVFAAMLAILAMLTVAFIVWRYFTLSSFNNRLRLSKLQLINLNETLEIRVRNRTRELSEEVEERKRSQRDLERFFNQSQSLNLIVDFDGRILRSNAVWEDLLGVQCEDLHKHPFIGFVHPDDREITKETFSALKAGENIDGFENRYMCSSGEPKHLRWSARADADRQLIYAVAQNITEQKKAENALKLAANVFTHSDEGIIITDINGAIVDVNEAFTDITGYERDEILGNNPSILSSGKHDADFYKTMWSKLRKDGVWQGEIWNKRKDGDVFAERLTISAIEDESGNTTNYIGLFVDITKMKAHERQLEHLARYDRLTGLPNRVLLADNMLQAMARARRHGHTLAIAFIDLDGFKAVNDTYGHAAGDELLVSVAHRLTKVLRTEDTLARIGGDEFVAIITDLPDEKSCVSTLNRILDAASREFRLGAATASVSASIGVTFYPQAEEIDGDQLERQADQAMYEAKISGRNQYKFFDPEQDRRLTEYYAQVADAKKALKTDAFRLHYQPKIRLATKEVIGYEALIRWEHPEKGLLMPGAFLPPIERHPDVAIELGNWVLDNALGQIERWNEVGLDTTVSVNVSALQLTSSDFEETLNKHLQKHPAAEPCQLEIELLETDALSDIERVSKIIRNCRLSSVRFALDDFGTGYSSLAYLKQLPIDTLKIDQGFVQDSLNNAQDQELLKLIISLGRVYNIDVLAEGVETPAHAELLHSYGCRYAQGYAFARPMPAADVLDWHSNWIEHRLTQSAMPRALTGS</sequence>
<feature type="transmembrane region" description="Helical" evidence="1">
    <location>
        <begin position="268"/>
        <end position="289"/>
    </location>
</feature>
<dbReference type="InterPro" id="IPR035919">
    <property type="entry name" value="EAL_sf"/>
</dbReference>
<dbReference type="Pfam" id="PF13426">
    <property type="entry name" value="PAS_9"/>
    <property type="match status" value="1"/>
</dbReference>
<dbReference type="InterPro" id="IPR029787">
    <property type="entry name" value="Nucleotide_cyclase"/>
</dbReference>
<dbReference type="InterPro" id="IPR001633">
    <property type="entry name" value="EAL_dom"/>
</dbReference>
<organism evidence="7 8">
    <name type="scientific">Roseibium alexandrii</name>
    <dbReference type="NCBI Taxonomy" id="388408"/>
    <lineage>
        <taxon>Bacteria</taxon>
        <taxon>Pseudomonadati</taxon>
        <taxon>Pseudomonadota</taxon>
        <taxon>Alphaproteobacteria</taxon>
        <taxon>Hyphomicrobiales</taxon>
        <taxon>Stappiaceae</taxon>
        <taxon>Roseibium</taxon>
    </lineage>
</organism>
<dbReference type="OrthoDB" id="9814202at2"/>
<dbReference type="Gene3D" id="3.40.190.10">
    <property type="entry name" value="Periplasmic binding protein-like II"/>
    <property type="match status" value="2"/>
</dbReference>
<dbReference type="PROSITE" id="PS50112">
    <property type="entry name" value="PAS"/>
    <property type="match status" value="2"/>
</dbReference>
<dbReference type="SMART" id="SM00052">
    <property type="entry name" value="EAL"/>
    <property type="match status" value="1"/>
</dbReference>
<feature type="domain" description="GGDEF" evidence="6">
    <location>
        <begin position="608"/>
        <end position="742"/>
    </location>
</feature>
<dbReference type="PROSITE" id="PS50883">
    <property type="entry name" value="EAL"/>
    <property type="match status" value="1"/>
</dbReference>
<feature type="chain" id="PRO_5005809794" evidence="2">
    <location>
        <begin position="23"/>
        <end position="1022"/>
    </location>
</feature>
<dbReference type="PANTHER" id="PTHR44757">
    <property type="entry name" value="DIGUANYLATE CYCLASE DGCP"/>
    <property type="match status" value="1"/>
</dbReference>
<dbReference type="EC" id="3.1.4.52" evidence="7"/>
<dbReference type="GO" id="GO:0071111">
    <property type="term" value="F:cyclic-guanylate-specific phosphodiesterase activity"/>
    <property type="evidence" value="ECO:0007669"/>
    <property type="project" value="UniProtKB-EC"/>
</dbReference>
<gene>
    <name evidence="7" type="primary">gmr_13</name>
    <name evidence="7" type="ORF">LAX5112_04345</name>
</gene>
<dbReference type="NCBIfam" id="TIGR00254">
    <property type="entry name" value="GGDEF"/>
    <property type="match status" value="1"/>
</dbReference>
<dbReference type="Pfam" id="PF00497">
    <property type="entry name" value="SBP_bac_3"/>
    <property type="match status" value="1"/>
</dbReference>
<feature type="domain" description="PAC" evidence="4">
    <location>
        <begin position="524"/>
        <end position="576"/>
    </location>
</feature>
<protein>
    <submittedName>
        <fullName evidence="7">Cyclic di-GMP phosphodiesterase Gmr</fullName>
        <ecNumber evidence="7">3.1.4.52</ecNumber>
    </submittedName>
</protein>
<dbReference type="CDD" id="cd01949">
    <property type="entry name" value="GGDEF"/>
    <property type="match status" value="1"/>
</dbReference>
<evidence type="ECO:0000256" key="2">
    <source>
        <dbReference type="SAM" id="SignalP"/>
    </source>
</evidence>
<dbReference type="InterPro" id="IPR013655">
    <property type="entry name" value="PAS_fold_3"/>
</dbReference>
<dbReference type="EMBL" id="CXWD01000023">
    <property type="protein sequence ID" value="CTQ75750.1"/>
    <property type="molecule type" value="Genomic_DNA"/>
</dbReference>
<reference evidence="8" key="1">
    <citation type="submission" date="2015-07" db="EMBL/GenBank/DDBJ databases">
        <authorList>
            <person name="Rodrigo-Torres Lidia"/>
            <person name="Arahal R.David."/>
        </authorList>
    </citation>
    <scope>NUCLEOTIDE SEQUENCE [LARGE SCALE GENOMIC DNA]</scope>
    <source>
        <strain evidence="8">CECT 5112</strain>
    </source>
</reference>
<dbReference type="FunFam" id="3.30.70.270:FF:000001">
    <property type="entry name" value="Diguanylate cyclase domain protein"/>
    <property type="match status" value="1"/>
</dbReference>
<dbReference type="InterPro" id="IPR043128">
    <property type="entry name" value="Rev_trsase/Diguanyl_cyclase"/>
</dbReference>
<dbReference type="PANTHER" id="PTHR44757:SF2">
    <property type="entry name" value="BIOFILM ARCHITECTURE MAINTENANCE PROTEIN MBAA"/>
    <property type="match status" value="1"/>
</dbReference>
<dbReference type="AlphaFoldDB" id="A0A0M7ANG0"/>
<evidence type="ECO:0000313" key="8">
    <source>
        <dbReference type="Proteomes" id="UP000053235"/>
    </source>
</evidence>
<dbReference type="SMART" id="SM00091">
    <property type="entry name" value="PAS"/>
    <property type="match status" value="2"/>
</dbReference>
<dbReference type="Proteomes" id="UP000053235">
    <property type="component" value="Unassembled WGS sequence"/>
</dbReference>
<dbReference type="SMART" id="SM00086">
    <property type="entry name" value="PAC"/>
    <property type="match status" value="2"/>
</dbReference>
<dbReference type="Pfam" id="PF00563">
    <property type="entry name" value="EAL"/>
    <property type="match status" value="1"/>
</dbReference>
<keyword evidence="1" id="KW-1133">Transmembrane helix</keyword>
<dbReference type="SUPFAM" id="SSF141868">
    <property type="entry name" value="EAL domain-like"/>
    <property type="match status" value="1"/>
</dbReference>
<dbReference type="CDD" id="cd00130">
    <property type="entry name" value="PAS"/>
    <property type="match status" value="2"/>
</dbReference>
<keyword evidence="1" id="KW-0812">Transmembrane</keyword>
<evidence type="ECO:0000259" key="6">
    <source>
        <dbReference type="PROSITE" id="PS50887"/>
    </source>
</evidence>
<feature type="signal peptide" evidence="2">
    <location>
        <begin position="1"/>
        <end position="22"/>
    </location>
</feature>
<dbReference type="NCBIfam" id="TIGR00229">
    <property type="entry name" value="sensory_box"/>
    <property type="match status" value="2"/>
</dbReference>
<dbReference type="SMART" id="SM00267">
    <property type="entry name" value="GGDEF"/>
    <property type="match status" value="1"/>
</dbReference>
<keyword evidence="7" id="KW-0378">Hydrolase</keyword>
<dbReference type="PROSITE" id="PS50887">
    <property type="entry name" value="GGDEF"/>
    <property type="match status" value="1"/>
</dbReference>
<feature type="domain" description="EAL" evidence="5">
    <location>
        <begin position="751"/>
        <end position="1006"/>
    </location>
</feature>
<dbReference type="SUPFAM" id="SSF55785">
    <property type="entry name" value="PYP-like sensor domain (PAS domain)"/>
    <property type="match status" value="2"/>
</dbReference>
<keyword evidence="2" id="KW-0732">Signal</keyword>
<dbReference type="InterPro" id="IPR052155">
    <property type="entry name" value="Biofilm_reg_signaling"/>
</dbReference>
<proteinExistence type="predicted"/>
<dbReference type="SUPFAM" id="SSF55073">
    <property type="entry name" value="Nucleotide cyclase"/>
    <property type="match status" value="1"/>
</dbReference>
<dbReference type="CDD" id="cd01948">
    <property type="entry name" value="EAL"/>
    <property type="match status" value="1"/>
</dbReference>
<dbReference type="Gene3D" id="3.20.20.450">
    <property type="entry name" value="EAL domain"/>
    <property type="match status" value="1"/>
</dbReference>
<dbReference type="SUPFAM" id="SSF53850">
    <property type="entry name" value="Periplasmic binding protein-like II"/>
    <property type="match status" value="1"/>
</dbReference>
<dbReference type="InterPro" id="IPR000160">
    <property type="entry name" value="GGDEF_dom"/>
</dbReference>
<dbReference type="Pfam" id="PF00990">
    <property type="entry name" value="GGDEF"/>
    <property type="match status" value="1"/>
</dbReference>
<keyword evidence="1" id="KW-0472">Membrane</keyword>
<dbReference type="STRING" id="388408.LAX5112_04345"/>